<dbReference type="AlphaFoldDB" id="A0A0D0ADX5"/>
<protein>
    <recommendedName>
        <fullName evidence="2">Retrovirus-related Pol polyprotein from transposon TNT 1-94-like beta-barrel domain-containing protein</fullName>
    </recommendedName>
</protein>
<feature type="domain" description="Retrovirus-related Pol polyprotein from transposon TNT 1-94-like beta-barrel" evidence="2">
    <location>
        <begin position="204"/>
        <end position="285"/>
    </location>
</feature>
<evidence type="ECO:0000313" key="3">
    <source>
        <dbReference type="EMBL" id="KIK32412.1"/>
    </source>
</evidence>
<dbReference type="EMBL" id="KN836253">
    <property type="protein sequence ID" value="KIK32412.1"/>
    <property type="molecule type" value="Genomic_DNA"/>
</dbReference>
<accession>A0A0D0ADX5</accession>
<evidence type="ECO:0000256" key="1">
    <source>
        <dbReference type="SAM" id="MobiDB-lite"/>
    </source>
</evidence>
<feature type="region of interest" description="Disordered" evidence="1">
    <location>
        <begin position="118"/>
        <end position="167"/>
    </location>
</feature>
<feature type="compositionally biased region" description="Polar residues" evidence="1">
    <location>
        <begin position="65"/>
        <end position="74"/>
    </location>
</feature>
<dbReference type="OrthoDB" id="2688793at2759"/>
<dbReference type="Pfam" id="PF22936">
    <property type="entry name" value="Pol_BBD"/>
    <property type="match status" value="1"/>
</dbReference>
<gene>
    <name evidence="3" type="ORF">CY34DRAFT_101548</name>
</gene>
<feature type="non-terminal residue" evidence="3">
    <location>
        <position position="349"/>
    </location>
</feature>
<organism evidence="3 4">
    <name type="scientific">Suillus luteus UH-Slu-Lm8-n1</name>
    <dbReference type="NCBI Taxonomy" id="930992"/>
    <lineage>
        <taxon>Eukaryota</taxon>
        <taxon>Fungi</taxon>
        <taxon>Dikarya</taxon>
        <taxon>Basidiomycota</taxon>
        <taxon>Agaricomycotina</taxon>
        <taxon>Agaricomycetes</taxon>
        <taxon>Agaricomycetidae</taxon>
        <taxon>Boletales</taxon>
        <taxon>Suillineae</taxon>
        <taxon>Suillaceae</taxon>
        <taxon>Suillus</taxon>
    </lineage>
</organism>
<dbReference type="InParanoid" id="A0A0D0ADX5"/>
<evidence type="ECO:0000313" key="4">
    <source>
        <dbReference type="Proteomes" id="UP000054485"/>
    </source>
</evidence>
<dbReference type="HOGENOM" id="CLU_048314_0_0_1"/>
<proteinExistence type="predicted"/>
<name>A0A0D0ADX5_9AGAM</name>
<reference evidence="3 4" key="1">
    <citation type="submission" date="2014-04" db="EMBL/GenBank/DDBJ databases">
        <authorList>
            <consortium name="DOE Joint Genome Institute"/>
            <person name="Kuo A."/>
            <person name="Ruytinx J."/>
            <person name="Rineau F."/>
            <person name="Colpaert J."/>
            <person name="Kohler A."/>
            <person name="Nagy L.G."/>
            <person name="Floudas D."/>
            <person name="Copeland A."/>
            <person name="Barry K.W."/>
            <person name="Cichocki N."/>
            <person name="Veneault-Fourrey C."/>
            <person name="LaButti K."/>
            <person name="Lindquist E.A."/>
            <person name="Lipzen A."/>
            <person name="Lundell T."/>
            <person name="Morin E."/>
            <person name="Murat C."/>
            <person name="Sun H."/>
            <person name="Tunlid A."/>
            <person name="Henrissat B."/>
            <person name="Grigoriev I.V."/>
            <person name="Hibbett D.S."/>
            <person name="Martin F."/>
            <person name="Nordberg H.P."/>
            <person name="Cantor M.N."/>
            <person name="Hua S.X."/>
        </authorList>
    </citation>
    <scope>NUCLEOTIDE SEQUENCE [LARGE SCALE GENOMIC DNA]</scope>
    <source>
        <strain evidence="3 4">UH-Slu-Lm8-n1</strain>
    </source>
</reference>
<sequence length="349" mass="37815">MLLHGLPETPQWVVFRSLTLGLYNKTTPSSTSASTAVTFEDVAAAFTEEANRQRGQLKLARPGSEYTNAVAPSSSERRTNPSNGIRIHKQNPKGVPCENPACSGLPRSMTHDRDHCLQPGGGMEGKAPWNQQRSGKKKDVAAAASEAKPPAPAPPTPSETTALVTTAPTHRRDWSCAMIEAFDPSCTPSNENVAYIASQSLSTILDSGTTSTLITSREYFWTYNPDAKVSMKTANHGTLTTSGRGDCVADLRVGNHVQRLRLGDCLHAPGALINLMSVGRMLNKGWECNFKPSPPRCQLVFCNDIVGDVPLMGNLVFLDLRFIPPSEPSPHLEVSAFAKVPLSWDLWHA</sequence>
<feature type="region of interest" description="Disordered" evidence="1">
    <location>
        <begin position="64"/>
        <end position="92"/>
    </location>
</feature>
<dbReference type="STRING" id="930992.A0A0D0ADX5"/>
<dbReference type="Proteomes" id="UP000054485">
    <property type="component" value="Unassembled WGS sequence"/>
</dbReference>
<reference evidence="4" key="2">
    <citation type="submission" date="2015-01" db="EMBL/GenBank/DDBJ databases">
        <title>Evolutionary Origins and Diversification of the Mycorrhizal Mutualists.</title>
        <authorList>
            <consortium name="DOE Joint Genome Institute"/>
            <consortium name="Mycorrhizal Genomics Consortium"/>
            <person name="Kohler A."/>
            <person name="Kuo A."/>
            <person name="Nagy L.G."/>
            <person name="Floudas D."/>
            <person name="Copeland A."/>
            <person name="Barry K.W."/>
            <person name="Cichocki N."/>
            <person name="Veneault-Fourrey C."/>
            <person name="LaButti K."/>
            <person name="Lindquist E.A."/>
            <person name="Lipzen A."/>
            <person name="Lundell T."/>
            <person name="Morin E."/>
            <person name="Murat C."/>
            <person name="Riley R."/>
            <person name="Ohm R."/>
            <person name="Sun H."/>
            <person name="Tunlid A."/>
            <person name="Henrissat B."/>
            <person name="Grigoriev I.V."/>
            <person name="Hibbett D.S."/>
            <person name="Martin F."/>
        </authorList>
    </citation>
    <scope>NUCLEOTIDE SEQUENCE [LARGE SCALE GENOMIC DNA]</scope>
    <source>
        <strain evidence="4">UH-Slu-Lm8-n1</strain>
    </source>
</reference>
<keyword evidence="4" id="KW-1185">Reference proteome</keyword>
<evidence type="ECO:0000259" key="2">
    <source>
        <dbReference type="Pfam" id="PF22936"/>
    </source>
</evidence>
<dbReference type="InterPro" id="IPR054722">
    <property type="entry name" value="PolX-like_BBD"/>
</dbReference>